<reference evidence="1" key="1">
    <citation type="submission" date="2020-07" db="EMBL/GenBank/DDBJ databases">
        <title>Methanobacterium. sp. MethCan genome.</title>
        <authorList>
            <person name="Postec A."/>
            <person name="Quemeneur M."/>
        </authorList>
    </citation>
    <scope>NUCLEOTIDE SEQUENCE</scope>
    <source>
        <strain evidence="1">MethCAN</strain>
    </source>
</reference>
<proteinExistence type="predicted"/>
<accession>A0A8T8K9C2</accession>
<dbReference type="GeneID" id="64821231"/>
<gene>
    <name evidence="1" type="ORF">HYG87_10660</name>
</gene>
<evidence type="ECO:0000313" key="1">
    <source>
        <dbReference type="EMBL" id="QUH24185.1"/>
    </source>
</evidence>
<name>A0A8T8K9C2_9EURY</name>
<sequence length="66" mass="8024">MLSEKDLKEWFSGLTREKILIDNHARRRSRLRVFSEENIYSLLIEHPFKKIIKNKEDTNVPKFEVH</sequence>
<organism evidence="1 2">
    <name type="scientific">Methanobacterium alkalithermotolerans</name>
    <dbReference type="NCBI Taxonomy" id="2731220"/>
    <lineage>
        <taxon>Archaea</taxon>
        <taxon>Methanobacteriati</taxon>
        <taxon>Methanobacteriota</taxon>
        <taxon>Methanomada group</taxon>
        <taxon>Methanobacteria</taxon>
        <taxon>Methanobacteriales</taxon>
        <taxon>Methanobacteriaceae</taxon>
        <taxon>Methanobacterium</taxon>
    </lineage>
</organism>
<dbReference type="Proteomes" id="UP000681041">
    <property type="component" value="Chromosome"/>
</dbReference>
<dbReference type="EMBL" id="CP058560">
    <property type="protein sequence ID" value="QUH24185.1"/>
    <property type="molecule type" value="Genomic_DNA"/>
</dbReference>
<evidence type="ECO:0000313" key="2">
    <source>
        <dbReference type="Proteomes" id="UP000681041"/>
    </source>
</evidence>
<dbReference type="AlphaFoldDB" id="A0A8T8K9C2"/>
<dbReference type="KEGG" id="meme:HYG87_10660"/>
<keyword evidence="2" id="KW-1185">Reference proteome</keyword>
<dbReference type="RefSeq" id="WP_211533143.1">
    <property type="nucleotide sequence ID" value="NZ_CP058560.1"/>
</dbReference>
<protein>
    <submittedName>
        <fullName evidence="1">Uncharacterized protein</fullName>
    </submittedName>
</protein>